<evidence type="ECO:0000256" key="4">
    <source>
        <dbReference type="ARBA" id="ARBA00022803"/>
    </source>
</evidence>
<gene>
    <name evidence="9" type="ORF">I602_765</name>
    <name evidence="10" type="ORF">SAMN05444353_1014</name>
</gene>
<organism evidence="9 11">
    <name type="scientific">Polaribacter dokdonensis DSW-5</name>
    <dbReference type="NCBI Taxonomy" id="1300348"/>
    <lineage>
        <taxon>Bacteria</taxon>
        <taxon>Pseudomonadati</taxon>
        <taxon>Bacteroidota</taxon>
        <taxon>Flavobacteriia</taxon>
        <taxon>Flavobacteriales</taxon>
        <taxon>Flavobacteriaceae</taxon>
    </lineage>
</organism>
<dbReference type="EMBL" id="LGBR01000001">
    <property type="protein sequence ID" value="KOY51205.1"/>
    <property type="molecule type" value="Genomic_DNA"/>
</dbReference>
<keyword evidence="7" id="KW-1133">Transmembrane helix</keyword>
<evidence type="ECO:0000256" key="6">
    <source>
        <dbReference type="PROSITE-ProRule" id="PRU00339"/>
    </source>
</evidence>
<dbReference type="GO" id="GO:0005737">
    <property type="term" value="C:cytoplasm"/>
    <property type="evidence" value="ECO:0007669"/>
    <property type="project" value="UniProtKB-SubCell"/>
</dbReference>
<comment type="similarity">
    <text evidence="5">Belongs to the Rap family.</text>
</comment>
<evidence type="ECO:0000313" key="12">
    <source>
        <dbReference type="Proteomes" id="UP000183071"/>
    </source>
</evidence>
<dbReference type="OrthoDB" id="2962330at2"/>
<dbReference type="Pfam" id="PF13424">
    <property type="entry name" value="TPR_12"/>
    <property type="match status" value="1"/>
</dbReference>
<dbReference type="EMBL" id="FNUE01000001">
    <property type="protein sequence ID" value="SEE16484.1"/>
    <property type="molecule type" value="Genomic_DNA"/>
</dbReference>
<dbReference type="GO" id="GO:0003677">
    <property type="term" value="F:DNA binding"/>
    <property type="evidence" value="ECO:0007669"/>
    <property type="project" value="InterPro"/>
</dbReference>
<reference evidence="9 11" key="1">
    <citation type="submission" date="2015-07" db="EMBL/GenBank/DDBJ databases">
        <title>Genome of Polaribacter dokdonenesis DSW-5, isolated from seawater off Dokdo in Korea.</title>
        <authorList>
            <person name="Yoon K."/>
            <person name="Song J.Y."/>
            <person name="Kim J.F."/>
        </authorList>
    </citation>
    <scope>NUCLEOTIDE SEQUENCE [LARGE SCALE GENOMIC DNA]</scope>
    <source>
        <strain evidence="9 11">DSW-5</strain>
    </source>
</reference>
<dbReference type="Pfam" id="PF13181">
    <property type="entry name" value="TPR_8"/>
    <property type="match status" value="1"/>
</dbReference>
<protein>
    <submittedName>
        <fullName evidence="10">Tetratricopeptide repeat-containing protein</fullName>
    </submittedName>
    <submittedName>
        <fullName evidence="9">Transcriptional regulator, LytTr family</fullName>
    </submittedName>
</protein>
<dbReference type="Proteomes" id="UP000037716">
    <property type="component" value="Unassembled WGS sequence"/>
</dbReference>
<dbReference type="SMART" id="SM00850">
    <property type="entry name" value="LytTR"/>
    <property type="match status" value="1"/>
</dbReference>
<keyword evidence="4 6" id="KW-0802">TPR repeat</keyword>
<comment type="subcellular location">
    <subcellularLocation>
        <location evidence="1">Cytoplasm</location>
    </subcellularLocation>
</comment>
<evidence type="ECO:0000259" key="8">
    <source>
        <dbReference type="PROSITE" id="PS50930"/>
    </source>
</evidence>
<evidence type="ECO:0000256" key="3">
    <source>
        <dbReference type="ARBA" id="ARBA00022737"/>
    </source>
</evidence>
<evidence type="ECO:0000313" key="11">
    <source>
        <dbReference type="Proteomes" id="UP000037716"/>
    </source>
</evidence>
<evidence type="ECO:0000256" key="5">
    <source>
        <dbReference type="ARBA" id="ARBA00038253"/>
    </source>
</evidence>
<name>A0A0M9CG26_9FLAO</name>
<keyword evidence="7" id="KW-0472">Membrane</keyword>
<dbReference type="Proteomes" id="UP000183071">
    <property type="component" value="Unassembled WGS sequence"/>
</dbReference>
<dbReference type="PROSITE" id="PS50930">
    <property type="entry name" value="HTH_LYTTR"/>
    <property type="match status" value="1"/>
</dbReference>
<dbReference type="Gene3D" id="2.40.50.1020">
    <property type="entry name" value="LytTr DNA-binding domain"/>
    <property type="match status" value="1"/>
</dbReference>
<dbReference type="InterPro" id="IPR011990">
    <property type="entry name" value="TPR-like_helical_dom_sf"/>
</dbReference>
<evidence type="ECO:0000313" key="9">
    <source>
        <dbReference type="EMBL" id="KOY51205.1"/>
    </source>
</evidence>
<dbReference type="AlphaFoldDB" id="A0A0M9CG26"/>
<evidence type="ECO:0000313" key="10">
    <source>
        <dbReference type="EMBL" id="SEE16484.1"/>
    </source>
</evidence>
<keyword evidence="12" id="KW-1185">Reference proteome</keyword>
<dbReference type="STRING" id="1300348.I602_765"/>
<dbReference type="PANTHER" id="PTHR46630">
    <property type="entry name" value="TETRATRICOPEPTIDE REPEAT PROTEIN 29"/>
    <property type="match status" value="1"/>
</dbReference>
<dbReference type="Gene3D" id="1.25.40.10">
    <property type="entry name" value="Tetratricopeptide repeat domain"/>
    <property type="match status" value="2"/>
</dbReference>
<feature type="domain" description="HTH LytTR-type" evidence="8">
    <location>
        <begin position="370"/>
        <end position="461"/>
    </location>
</feature>
<dbReference type="PANTHER" id="PTHR46630:SF1">
    <property type="entry name" value="TETRATRICOPEPTIDE REPEAT PROTEIN 29"/>
    <property type="match status" value="1"/>
</dbReference>
<dbReference type="PATRIC" id="fig|1300348.6.peg.764"/>
<dbReference type="InterPro" id="IPR051476">
    <property type="entry name" value="Bac_ResReg_Asp_Phosphatase"/>
</dbReference>
<accession>A0A0M9CG26</accession>
<keyword evidence="2" id="KW-0963">Cytoplasm</keyword>
<dbReference type="SUPFAM" id="SSF48452">
    <property type="entry name" value="TPR-like"/>
    <property type="match status" value="2"/>
</dbReference>
<proteinExistence type="inferred from homology"/>
<evidence type="ECO:0000256" key="1">
    <source>
        <dbReference type="ARBA" id="ARBA00004496"/>
    </source>
</evidence>
<dbReference type="InterPro" id="IPR019734">
    <property type="entry name" value="TPR_rpt"/>
</dbReference>
<keyword evidence="3" id="KW-0677">Repeat</keyword>
<feature type="transmembrane region" description="Helical" evidence="7">
    <location>
        <begin position="306"/>
        <end position="329"/>
    </location>
</feature>
<evidence type="ECO:0000256" key="7">
    <source>
        <dbReference type="SAM" id="Phobius"/>
    </source>
</evidence>
<reference evidence="10 12" key="2">
    <citation type="submission" date="2016-10" db="EMBL/GenBank/DDBJ databases">
        <authorList>
            <person name="Varghese N."/>
            <person name="Submissions S."/>
        </authorList>
    </citation>
    <scope>NUCLEOTIDE SEQUENCE [LARGE SCALE GENOMIC DNA]</scope>
    <source>
        <strain evidence="10 12">DSW-5</strain>
    </source>
</reference>
<comment type="caution">
    <text evidence="9">The sequence shown here is derived from an EMBL/GenBank/DDBJ whole genome shotgun (WGS) entry which is preliminary data.</text>
</comment>
<evidence type="ECO:0000256" key="2">
    <source>
        <dbReference type="ARBA" id="ARBA00022490"/>
    </source>
</evidence>
<sequence>MIKKQHFITLFFLFLSLLICGQEVSEIELEINQLFKKVYESGRDTEQAISYGKEILQLSEKHNLPEFKIRAYLLLGSVNSRNRKFEESIGYYYKAKSLAKSTNNDEWFFKANQNIANLHLRTSYLDSALYYFNRSVVYSEKIQNNFQIATSRMGLANTYFRLNELDSALVNFKKSNAKIEGITDPRFKNQSGRLFGNNYIRIGEICFLKEDYDCAIKNAELSLAIAEKYNIPHIYKTSYSLLGRTYSKLGNTDKAEEYFDLQLNLDVQKINPKDIIVTEPRNSKIISERNYELDKSIKKTVDKKKFYQSGLFISLLIVVVLFIGLLYYINQKRAIEKEFLVIQEELDTLKAQKEPAAKEQNFIKLKSNAVINVAEILYVKSDGHYVEYYLSNKERPEIDRNTLIDVTKELPSDTFVRMHRSYIVNIYKIKIINSTKLMLDNGVWLNLSRTYKQQLKDLLQKQVNY</sequence>
<dbReference type="SMART" id="SM00028">
    <property type="entry name" value="TPR"/>
    <property type="match status" value="5"/>
</dbReference>
<dbReference type="InterPro" id="IPR007492">
    <property type="entry name" value="LytTR_DNA-bd_dom"/>
</dbReference>
<keyword evidence="7" id="KW-0812">Transmembrane</keyword>
<dbReference type="RefSeq" id="WP_074613525.1">
    <property type="nucleotide sequence ID" value="NZ_FNUE01000001.1"/>
</dbReference>
<feature type="repeat" description="TPR" evidence="6">
    <location>
        <begin position="236"/>
        <end position="269"/>
    </location>
</feature>
<dbReference type="PROSITE" id="PS50005">
    <property type="entry name" value="TPR"/>
    <property type="match status" value="1"/>
</dbReference>
<dbReference type="Pfam" id="PF04397">
    <property type="entry name" value="LytTR"/>
    <property type="match status" value="1"/>
</dbReference>